<dbReference type="GO" id="GO:0004371">
    <property type="term" value="F:glycerone kinase activity"/>
    <property type="evidence" value="ECO:0007669"/>
    <property type="project" value="InterPro"/>
</dbReference>
<dbReference type="InterPro" id="IPR036117">
    <property type="entry name" value="DhaL_dom_sf"/>
</dbReference>
<accession>A0A916VFL5</accession>
<proteinExistence type="predicted"/>
<comment type="caution">
    <text evidence="2">The sequence shown here is derived from an EMBL/GenBank/DDBJ whole genome shotgun (WGS) entry which is preliminary data.</text>
</comment>
<reference evidence="2" key="1">
    <citation type="submission" date="2020-08" db="EMBL/GenBank/DDBJ databases">
        <authorList>
            <person name="Uke A."/>
            <person name="Chhe C."/>
            <person name="Baramee S."/>
            <person name="Kosugi A."/>
        </authorList>
    </citation>
    <scope>NUCLEOTIDE SEQUENCE</scope>
    <source>
        <strain evidence="2">DA-C8</strain>
    </source>
</reference>
<dbReference type="RefSeq" id="WP_200966052.1">
    <property type="nucleotide sequence ID" value="NZ_BMAQ01000006.1"/>
</dbReference>
<dbReference type="Pfam" id="PF21645">
    <property type="entry name" value="FakA-like_M"/>
    <property type="match status" value="1"/>
</dbReference>
<reference evidence="2" key="2">
    <citation type="journal article" date="2021" name="Data Brief">
        <title>Draft genome sequence data of the facultative, thermophilic, xylanolytic bacterium Paenibacillus sp. strain DA-C8.</title>
        <authorList>
            <person name="Chhe C."/>
            <person name="Uke A."/>
            <person name="Baramee S."/>
            <person name="Ungkulpasvich U."/>
            <person name="Tachaapaikoon C."/>
            <person name="Pason P."/>
            <person name="Waeonukul R."/>
            <person name="Ratanakhanokchai K."/>
            <person name="Kosugi A."/>
        </authorList>
    </citation>
    <scope>NUCLEOTIDE SEQUENCE</scope>
    <source>
        <strain evidence="2">DA-C8</strain>
    </source>
</reference>
<dbReference type="PANTHER" id="PTHR33434:SF4">
    <property type="entry name" value="PHOSPHATASE PROTEIN"/>
    <property type="match status" value="1"/>
</dbReference>
<sequence>MGKRFIDGTDFYNMVIASANRLQANVEFINGLNVFPVPDGDTGTNMNMTLTSGVNEVNKRRSEHLGTVAAAFSKGLLMGARGNSGVILSQLFRGFAKALQELDKANIVQVAQALQQGVDTAYQAVMKPVEGTILTVSREAAKHAMQIARRAQDMTELFTAVVSMAKDALARTPEMLPVLKQVGVVDSGGQGLVVIYEGFLESLTNERPLDDAAAAGTVEAPVPAADLSSMPLGQADAQEIRSEGPAQAQIAAEDILYPYDMEFFIDMSAYPEAAAQFDEDELREQLAKDGDSIIIIADDGMVKVHVHSRQPGDVLNAALAYGELRNLHIVNMRDQHRDIVEGADYGHIAAAEPQPRKENGLLAVAVGDGIAEIFESIGVDLIVSGGQTMNPSTEDLVNAVRQIPAERVFILPNNSNIIMSAQQAQELVEDQEIIVIPTKTIPQGMAAALAFSGHAEPEQNRANMEEAISQVRSGQVTYAVRDSQYEDLTIKEGDYLGLLDNKIVVTHNELLETSKQLLAKMLESGDEIVTVITGADADASMTEQLLAYAEETYPEAEFEVLHGGQPLYYYIFSVE</sequence>
<evidence type="ECO:0000313" key="2">
    <source>
        <dbReference type="EMBL" id="GFR37789.1"/>
    </source>
</evidence>
<dbReference type="InterPro" id="IPR019986">
    <property type="entry name" value="YloV-like"/>
</dbReference>
<dbReference type="InterPro" id="IPR004007">
    <property type="entry name" value="DhaL_dom"/>
</dbReference>
<dbReference type="Pfam" id="PF02734">
    <property type="entry name" value="Dak2"/>
    <property type="match status" value="1"/>
</dbReference>
<dbReference type="Pfam" id="PF13684">
    <property type="entry name" value="FakA-like_C"/>
    <property type="match status" value="1"/>
</dbReference>
<dbReference type="PROSITE" id="PS51480">
    <property type="entry name" value="DHAL"/>
    <property type="match status" value="1"/>
</dbReference>
<evidence type="ECO:0000259" key="1">
    <source>
        <dbReference type="PROSITE" id="PS51480"/>
    </source>
</evidence>
<dbReference type="NCBIfam" id="TIGR03599">
    <property type="entry name" value="YloV"/>
    <property type="match status" value="1"/>
</dbReference>
<feature type="domain" description="DhaL" evidence="1">
    <location>
        <begin position="9"/>
        <end position="201"/>
    </location>
</feature>
<dbReference type="GO" id="GO:0006071">
    <property type="term" value="P:glycerol metabolic process"/>
    <property type="evidence" value="ECO:0007669"/>
    <property type="project" value="InterPro"/>
</dbReference>
<dbReference type="InterPro" id="IPR033470">
    <property type="entry name" value="FakA-like_C"/>
</dbReference>
<dbReference type="InterPro" id="IPR048394">
    <property type="entry name" value="FakA-like_M"/>
</dbReference>
<dbReference type="Proteomes" id="UP000654993">
    <property type="component" value="Unassembled WGS sequence"/>
</dbReference>
<gene>
    <name evidence="2" type="primary">yloV</name>
    <name evidence="2" type="ORF">PRECH8_10850</name>
</gene>
<dbReference type="Gene3D" id="1.25.40.340">
    <property type="match status" value="1"/>
</dbReference>
<keyword evidence="3" id="KW-1185">Reference proteome</keyword>
<evidence type="ECO:0000313" key="3">
    <source>
        <dbReference type="Proteomes" id="UP000654993"/>
    </source>
</evidence>
<name>A0A916VFL5_9BACL</name>
<dbReference type="SMART" id="SM01121">
    <property type="entry name" value="Dak1_2"/>
    <property type="match status" value="1"/>
</dbReference>
<dbReference type="PANTHER" id="PTHR33434">
    <property type="entry name" value="DEGV DOMAIN-CONTAINING PROTEIN DR_1986-RELATED"/>
    <property type="match status" value="1"/>
</dbReference>
<dbReference type="SUPFAM" id="SSF101473">
    <property type="entry name" value="DhaL-like"/>
    <property type="match status" value="1"/>
</dbReference>
<organism evidence="2 3">
    <name type="scientific">Insulibacter thermoxylanivorax</name>
    <dbReference type="NCBI Taxonomy" id="2749268"/>
    <lineage>
        <taxon>Bacteria</taxon>
        <taxon>Bacillati</taxon>
        <taxon>Bacillota</taxon>
        <taxon>Bacilli</taxon>
        <taxon>Bacillales</taxon>
        <taxon>Paenibacillaceae</taxon>
        <taxon>Insulibacter</taxon>
    </lineage>
</organism>
<dbReference type="AlphaFoldDB" id="A0A916VFL5"/>
<dbReference type="SMART" id="SM01120">
    <property type="entry name" value="Dak2"/>
    <property type="match status" value="1"/>
</dbReference>
<dbReference type="InterPro" id="IPR050270">
    <property type="entry name" value="DegV_domain_contain"/>
</dbReference>
<dbReference type="EMBL" id="BMAQ01000006">
    <property type="protein sequence ID" value="GFR37789.1"/>
    <property type="molecule type" value="Genomic_DNA"/>
</dbReference>
<protein>
    <recommendedName>
        <fullName evidence="1">DhaL domain-containing protein</fullName>
    </recommendedName>
</protein>